<protein>
    <recommendedName>
        <fullName evidence="5">SAM domain-containing protein</fullName>
    </recommendedName>
</protein>
<evidence type="ECO:0000256" key="1">
    <source>
        <dbReference type="SAM" id="MobiDB-lite"/>
    </source>
</evidence>
<keyword evidence="2" id="KW-0472">Membrane</keyword>
<feature type="region of interest" description="Disordered" evidence="1">
    <location>
        <begin position="403"/>
        <end position="433"/>
    </location>
</feature>
<feature type="compositionally biased region" description="Acidic residues" evidence="1">
    <location>
        <begin position="894"/>
        <end position="903"/>
    </location>
</feature>
<feature type="compositionally biased region" description="Polar residues" evidence="1">
    <location>
        <begin position="84"/>
        <end position="101"/>
    </location>
</feature>
<feature type="compositionally biased region" description="Polar residues" evidence="1">
    <location>
        <begin position="1"/>
        <end position="18"/>
    </location>
</feature>
<feature type="compositionally biased region" description="Acidic residues" evidence="1">
    <location>
        <begin position="963"/>
        <end position="976"/>
    </location>
</feature>
<keyword evidence="2" id="KW-1133">Transmembrane helix</keyword>
<feature type="region of interest" description="Disordered" evidence="1">
    <location>
        <begin position="1"/>
        <end position="124"/>
    </location>
</feature>
<keyword evidence="4" id="KW-1185">Reference proteome</keyword>
<feature type="compositionally biased region" description="Polar residues" evidence="1">
    <location>
        <begin position="1039"/>
        <end position="1053"/>
    </location>
</feature>
<name>A0A177TZG2_9BASI</name>
<comment type="caution">
    <text evidence="3">The sequence shown here is derived from an EMBL/GenBank/DDBJ whole genome shotgun (WGS) entry which is preliminary data.</text>
</comment>
<dbReference type="Proteomes" id="UP000077521">
    <property type="component" value="Unassembled WGS sequence"/>
</dbReference>
<feature type="region of interest" description="Disordered" evidence="1">
    <location>
        <begin position="952"/>
        <end position="1086"/>
    </location>
</feature>
<gene>
    <name evidence="3" type="ORF">A4X13_0g1130</name>
</gene>
<feature type="compositionally biased region" description="Polar residues" evidence="1">
    <location>
        <begin position="1073"/>
        <end position="1082"/>
    </location>
</feature>
<evidence type="ECO:0000256" key="2">
    <source>
        <dbReference type="SAM" id="Phobius"/>
    </source>
</evidence>
<feature type="region of interest" description="Disordered" evidence="1">
    <location>
        <begin position="841"/>
        <end position="906"/>
    </location>
</feature>
<organism evidence="3 4">
    <name type="scientific">Tilletia indica</name>
    <dbReference type="NCBI Taxonomy" id="43049"/>
    <lineage>
        <taxon>Eukaryota</taxon>
        <taxon>Fungi</taxon>
        <taxon>Dikarya</taxon>
        <taxon>Basidiomycota</taxon>
        <taxon>Ustilaginomycotina</taxon>
        <taxon>Exobasidiomycetes</taxon>
        <taxon>Tilletiales</taxon>
        <taxon>Tilletiaceae</taxon>
        <taxon>Tilletia</taxon>
    </lineage>
</organism>
<proteinExistence type="predicted"/>
<feature type="transmembrane region" description="Helical" evidence="2">
    <location>
        <begin position="1262"/>
        <end position="1282"/>
    </location>
</feature>
<feature type="compositionally biased region" description="Acidic residues" evidence="1">
    <location>
        <begin position="1058"/>
        <end position="1068"/>
    </location>
</feature>
<keyword evidence="2" id="KW-0812">Transmembrane</keyword>
<evidence type="ECO:0008006" key="5">
    <source>
        <dbReference type="Google" id="ProtNLM"/>
    </source>
</evidence>
<dbReference type="EMBL" id="LWDF02000041">
    <property type="protein sequence ID" value="KAE8259285.1"/>
    <property type="molecule type" value="Genomic_DNA"/>
</dbReference>
<accession>A0A177TZG2</accession>
<feature type="region of interest" description="Disordered" evidence="1">
    <location>
        <begin position="506"/>
        <end position="539"/>
    </location>
</feature>
<reference evidence="3" key="1">
    <citation type="submission" date="2016-04" db="EMBL/GenBank/DDBJ databases">
        <authorList>
            <person name="Nguyen H.D."/>
            <person name="Samba Siva P."/>
            <person name="Cullis J."/>
            <person name="Levesque C.A."/>
            <person name="Hambleton S."/>
        </authorList>
    </citation>
    <scope>NUCLEOTIDE SEQUENCE</scope>
    <source>
        <strain evidence="3">DAOMC 236416</strain>
    </source>
</reference>
<reference evidence="3" key="2">
    <citation type="journal article" date="2019" name="IMA Fungus">
        <title>Genome sequencing and comparison of five Tilletia species to identify candidate genes for the detection of regulated species infecting wheat.</title>
        <authorList>
            <person name="Nguyen H.D.T."/>
            <person name="Sultana T."/>
            <person name="Kesanakurti P."/>
            <person name="Hambleton S."/>
        </authorList>
    </citation>
    <scope>NUCLEOTIDE SEQUENCE</scope>
    <source>
        <strain evidence="3">DAOMC 236416</strain>
    </source>
</reference>
<evidence type="ECO:0000313" key="3">
    <source>
        <dbReference type="EMBL" id="KAE8259285.1"/>
    </source>
</evidence>
<feature type="compositionally biased region" description="Acidic residues" evidence="1">
    <location>
        <begin position="515"/>
        <end position="527"/>
    </location>
</feature>
<feature type="compositionally biased region" description="Acidic residues" evidence="1">
    <location>
        <begin position="404"/>
        <end position="413"/>
    </location>
</feature>
<sequence>MTSTSTTPNSESKANFKTPSRRDSLRRMQALQSDTWAQLSAATPPPQPPKQSPILSQEAYIPLPTQPSNSSIHSGFNPGGPIPNNFSYLSRSNSLATSTRPNRPKGLDQSTPARSPQLPHSPMLPLSASVQHVKSTSLQNDAALISAPPVMDSPSKHRASASMDMDEALRRTMHARPPSVDNILAELDAAEVQKEGPKSGRASSPIKGSVSRRAADYAATLTASDSEPAFSTMRRAMPTFKKQEQERELQRIPPLTEPRKPGVIMSIESPTAERVIPRRSKTLSHFPPNMEEQSPFHEQRSNAEKAKIAERVAQLPADPKTWSPSQVAVYLSHVLGLSPRPIVDDVTAFVRASRMNGNVFLRLREHDLASAGVNRKWQKLMLESGKNLRRDCVKCQVWGFGGGEENDDEDEEQGEQRRKANSSDEGAGSDAGRDSANVVDIAALRAGYLKVAPTAVSALRGSVRRIRDRQAVKGMIQAFETWRTEADLCESEEDAFVALNSGSARRASYSGSADSFDEEEYDDEDEASVGSTRSTRERETRSIKAIYGAGFVRRRAESYSSLSDADQDMHAQIDAEIEGDRSISRARAQNRRKRVAEQKADDQLVNAWIESLTDEEAQALANELEAKEILERGLLKPLIDTARHTKDVSSSSSASTGSSVRDDLKMLLGSVNSHTLAQHDLLSVVPALTMDGEMMSESSTTDSPVLQKRALDTEEGARVAHFTTVSPEVLLAIFAESEDEPPEIVVRDVAIDKEIDHFLGINKDTLAFSNEVASTPQRREAAALSRYADGKAGGANVEDQFDTTRRRKNASFPSGALDLMALFPAPVAAKEATASDEVHATVKPGSSHAQNVSSASSAADDEFEISPNGSIRRKNPPQSTIAEQGEVVDAGTEVNDEDEDESEQAQVATVVLSPSSSAVATEAVESQQYPSIRDIFGPMTAIPSAHAEEDAPATAVVVASSEETVDEEPAATEDTDAASVDRVEDGEGAESEAADAVSSYPKTAIQTIEEEDENVAIGDERPSEATAATTPTLDEPANQEATHTDAITSTDQNVAAETEIEAEVEDDAPPSSVPSMTASKLPTPTLHAKRDASLEFGDVSGLDLDVADLDPIEPGGEKLAVPLTMLAPAPDGKGSIKKRSMVLVDRRRFESLARRMGVLEEQLAGLEGDTSAASSMAGSQTRASNLRGLFDHPAMSSSPARDSRVSVGAQTATAHASRMMDTSEELAELGREFEQTGDDEDDEEVLVDGEEEERWAFRLGAIPSYMLGLGAGIGFVLVSEVIQRAGRFAR</sequence>
<evidence type="ECO:0000313" key="4">
    <source>
        <dbReference type="Proteomes" id="UP000077521"/>
    </source>
</evidence>
<feature type="compositionally biased region" description="Low complexity" evidence="1">
    <location>
        <begin position="846"/>
        <end position="858"/>
    </location>
</feature>